<proteinExistence type="predicted"/>
<dbReference type="Proteomes" id="UP001488838">
    <property type="component" value="Unassembled WGS sequence"/>
</dbReference>
<evidence type="ECO:0000256" key="1">
    <source>
        <dbReference type="SAM" id="MobiDB-lite"/>
    </source>
</evidence>
<evidence type="ECO:0000313" key="2">
    <source>
        <dbReference type="EMBL" id="KAK7800561.1"/>
    </source>
</evidence>
<feature type="region of interest" description="Disordered" evidence="1">
    <location>
        <begin position="29"/>
        <end position="70"/>
    </location>
</feature>
<feature type="compositionally biased region" description="Basic and acidic residues" evidence="1">
    <location>
        <begin position="29"/>
        <end position="39"/>
    </location>
</feature>
<dbReference type="EMBL" id="JBBHLL010000545">
    <property type="protein sequence ID" value="KAK7800561.1"/>
    <property type="molecule type" value="Genomic_DNA"/>
</dbReference>
<feature type="compositionally biased region" description="Basic and acidic residues" evidence="1">
    <location>
        <begin position="53"/>
        <end position="70"/>
    </location>
</feature>
<name>A0AAW0HDT8_MYOGA</name>
<evidence type="ECO:0000313" key="3">
    <source>
        <dbReference type="Proteomes" id="UP001488838"/>
    </source>
</evidence>
<comment type="caution">
    <text evidence="2">The sequence shown here is derived from an EMBL/GenBank/DDBJ whole genome shotgun (WGS) entry which is preliminary data.</text>
</comment>
<feature type="compositionally biased region" description="Polar residues" evidence="1">
    <location>
        <begin position="40"/>
        <end position="52"/>
    </location>
</feature>
<gene>
    <name evidence="2" type="ORF">U0070_006748</name>
</gene>
<sequence>MEAAAAKNSSWLCSKCGLTMEALEALQSEKSRIMQDHNEGSSLQNQALQTPQERLHETDATRKREQESYK</sequence>
<organism evidence="2 3">
    <name type="scientific">Myodes glareolus</name>
    <name type="common">Bank vole</name>
    <name type="synonym">Clethrionomys glareolus</name>
    <dbReference type="NCBI Taxonomy" id="447135"/>
    <lineage>
        <taxon>Eukaryota</taxon>
        <taxon>Metazoa</taxon>
        <taxon>Chordata</taxon>
        <taxon>Craniata</taxon>
        <taxon>Vertebrata</taxon>
        <taxon>Euteleostomi</taxon>
        <taxon>Mammalia</taxon>
        <taxon>Eutheria</taxon>
        <taxon>Euarchontoglires</taxon>
        <taxon>Glires</taxon>
        <taxon>Rodentia</taxon>
        <taxon>Myomorpha</taxon>
        <taxon>Muroidea</taxon>
        <taxon>Cricetidae</taxon>
        <taxon>Arvicolinae</taxon>
        <taxon>Myodes</taxon>
    </lineage>
</organism>
<protein>
    <submittedName>
        <fullName evidence="2">Uncharacterized protein</fullName>
    </submittedName>
</protein>
<reference evidence="2 3" key="1">
    <citation type="journal article" date="2023" name="bioRxiv">
        <title>Conserved and derived expression patterns and positive selection on dental genes reveal complex evolutionary context of ever-growing rodent molars.</title>
        <authorList>
            <person name="Calamari Z.T."/>
            <person name="Song A."/>
            <person name="Cohen E."/>
            <person name="Akter M."/>
            <person name="Roy R.D."/>
            <person name="Hallikas O."/>
            <person name="Christensen M.M."/>
            <person name="Li P."/>
            <person name="Marangoni P."/>
            <person name="Jernvall J."/>
            <person name="Klein O.D."/>
        </authorList>
    </citation>
    <scope>NUCLEOTIDE SEQUENCE [LARGE SCALE GENOMIC DNA]</scope>
    <source>
        <strain evidence="2">V071</strain>
    </source>
</reference>
<accession>A0AAW0HDT8</accession>
<dbReference type="AlphaFoldDB" id="A0AAW0HDT8"/>
<keyword evidence="3" id="KW-1185">Reference proteome</keyword>